<proteinExistence type="predicted"/>
<evidence type="ECO:0000313" key="2">
    <source>
        <dbReference type="EMBL" id="BBZ79192.1"/>
    </source>
</evidence>
<dbReference type="Gene3D" id="1.10.287.1060">
    <property type="entry name" value="ESAT-6-like"/>
    <property type="match status" value="1"/>
</dbReference>
<sequence>MLTVSITLADLDRWDPGAVRSVAEAATRRANDTRAVAHDIGGIMSRLQWEGYSFEAARAKAQTISTELEKHADECDQAATAVRSAASEVESIKNEWSRIQHMADRWSITIDVADGALHYPTPADPEERAEIEHHVQIVHDAIVDLLRRADSTDQHLSAAVNSAISDMADALGTDHIDSPQDAQETVERALAGNQDAAAQVKSVLDSITADQRAGKAPLTPMQASVLSQLQAQQHGMSIEALNTAEQRLGDNKGILGDSWQLMSNPNIHFPKTELTPGAVDDPKNIGAGGFGQLPASVQSVLSSKGMSNLNEMGKLTNIVKDGNPVLRQGTALDRNMLNKATEMMAAPTFDGTPVNGRGGPTVITNDGRPVALDVLATAGQDHLAVHDVVRDSSYADRFMKGVTSTDWSDGGKAAGSMFGWTGDAADGPEAKLAAETASAYGSYVGHHEQDLLHMAGNQTLGQMNPELVRGLSHGLAPYIPDIAELSEGRHAGFATPDTAGDAQSGSMPIAKGIFSVLSTDQQASDYFNGRAGHDAVNAQMDYANDFKHGVDMSSDNHRLRDSMTLQGLVDSGIHSATDASGINDDAKTAAAYAAKKSAYDFAFAGLDATGVPGTDLASKAFEQALIGEQPTAKWDPHAVPDLDIGQGEQQVLNALAQNGTPIHGLPGSFLAPADPNDPEAPRRILSLSEYNARNYAAPMSSAEYSDAIRSAMNSTLGRDLVDGIDVQMTTRYNAVTEDVDPQR</sequence>
<dbReference type="Proteomes" id="UP000467249">
    <property type="component" value="Chromosome"/>
</dbReference>
<name>A0A6N4WH00_9MYCO</name>
<reference evidence="2 3" key="1">
    <citation type="journal article" date="2019" name="Emerg. Microbes Infect.">
        <title>Comprehensive subspecies identification of 175 nontuberculous mycobacteria species based on 7547 genomic profiles.</title>
        <authorList>
            <person name="Matsumoto Y."/>
            <person name="Kinjo T."/>
            <person name="Motooka D."/>
            <person name="Nabeya D."/>
            <person name="Jung N."/>
            <person name="Uechi K."/>
            <person name="Horii T."/>
            <person name="Iida T."/>
            <person name="Fujita J."/>
            <person name="Nakamura S."/>
        </authorList>
    </citation>
    <scope>NUCLEOTIDE SEQUENCE [LARGE SCALE GENOMIC DNA]</scope>
    <source>
        <strain evidence="2 3">JCM 30275</strain>
    </source>
</reference>
<keyword evidence="3" id="KW-1185">Reference proteome</keyword>
<gene>
    <name evidence="2" type="ORF">MANY_45290</name>
</gene>
<dbReference type="AlphaFoldDB" id="A0A6N4WH00"/>
<accession>A0A6N4WH00</accession>
<protein>
    <recommendedName>
        <fullName evidence="1">TPR repeat domain-containing protein</fullName>
    </recommendedName>
</protein>
<dbReference type="KEGG" id="many:MANY_45290"/>
<evidence type="ECO:0000313" key="3">
    <source>
        <dbReference type="Proteomes" id="UP000467249"/>
    </source>
</evidence>
<evidence type="ECO:0000259" key="1">
    <source>
        <dbReference type="Pfam" id="PF23275"/>
    </source>
</evidence>
<feature type="domain" description="TPR repeat" evidence="1">
    <location>
        <begin position="206"/>
        <end position="420"/>
    </location>
</feature>
<dbReference type="EMBL" id="AP022620">
    <property type="protein sequence ID" value="BBZ79192.1"/>
    <property type="molecule type" value="Genomic_DNA"/>
</dbReference>
<dbReference type="Pfam" id="PF23275">
    <property type="entry name" value="TPR_23"/>
    <property type="match status" value="1"/>
</dbReference>
<organism evidence="2 3">
    <name type="scientific">Mycolicibacterium anyangense</name>
    <dbReference type="NCBI Taxonomy" id="1431246"/>
    <lineage>
        <taxon>Bacteria</taxon>
        <taxon>Bacillati</taxon>
        <taxon>Actinomycetota</taxon>
        <taxon>Actinomycetes</taxon>
        <taxon>Mycobacteriales</taxon>
        <taxon>Mycobacteriaceae</taxon>
        <taxon>Mycolicibacterium</taxon>
    </lineage>
</organism>
<dbReference type="InterPro" id="IPR057037">
    <property type="entry name" value="TPR_rep_actino"/>
</dbReference>